<keyword evidence="6" id="KW-0813">Transport</keyword>
<evidence type="ECO:0000256" key="6">
    <source>
        <dbReference type="ARBA" id="ARBA00022448"/>
    </source>
</evidence>
<comment type="function">
    <text evidence="1">Accessory subunit of the mitochondrial membrane respiratory chain NADH dehydrogenase (Complex I), that is believed not to be involved in catalysis. Complex I functions in the transfer of electrons from NADH to the respiratory chain. The immediate electron acceptor for the enzyme is believed to be ubiquinone.</text>
</comment>
<gene>
    <name evidence="15" type="primary">ND-B14.5A</name>
    <name evidence="15" type="ORF">DALL_DALL000308</name>
</gene>
<dbReference type="AlphaFoldDB" id="A0A4E0S168"/>
<keyword evidence="11" id="KW-0496">Mitochondrion</keyword>
<evidence type="ECO:0000256" key="3">
    <source>
        <dbReference type="ARBA" id="ARBA00005482"/>
    </source>
</evidence>
<dbReference type="KEGG" id="dam:107041633"/>
<keyword evidence="10" id="KW-0007">Acetylation</keyword>
<dbReference type="PANTHER" id="PTHR12485">
    <property type="entry name" value="NADH-UBIQUINONE OXIDOREDUCTASE SUBUNIT B"/>
    <property type="match status" value="1"/>
</dbReference>
<dbReference type="Pfam" id="PF07347">
    <property type="entry name" value="CI-B14_5a"/>
    <property type="match status" value="1"/>
</dbReference>
<evidence type="ECO:0000256" key="7">
    <source>
        <dbReference type="ARBA" id="ARBA00022660"/>
    </source>
</evidence>
<evidence type="ECO:0000256" key="1">
    <source>
        <dbReference type="ARBA" id="ARBA00003195"/>
    </source>
</evidence>
<evidence type="ECO:0000256" key="8">
    <source>
        <dbReference type="ARBA" id="ARBA00022792"/>
    </source>
</evidence>
<evidence type="ECO:0000256" key="12">
    <source>
        <dbReference type="ARBA" id="ARBA00023136"/>
    </source>
</evidence>
<keyword evidence="16" id="KW-1185">Reference proteome</keyword>
<comment type="subunit">
    <text evidence="4">Complex I is composed of 45 different subunits.</text>
</comment>
<protein>
    <recommendedName>
        <fullName evidence="5">NADH dehydrogenase [ubiquinone] 1 alpha subcomplex subunit 7</fullName>
    </recommendedName>
    <alternativeName>
        <fullName evidence="14">Complex I-B14.5a</fullName>
    </alternativeName>
    <alternativeName>
        <fullName evidence="13">NADH-ubiquinone oxidoreductase subunit B14.5a</fullName>
    </alternativeName>
</protein>
<evidence type="ECO:0000256" key="10">
    <source>
        <dbReference type="ARBA" id="ARBA00022990"/>
    </source>
</evidence>
<dbReference type="EMBL" id="ML158712">
    <property type="protein sequence ID" value="THK33120.1"/>
    <property type="molecule type" value="Genomic_DNA"/>
</dbReference>
<keyword evidence="12" id="KW-0472">Membrane</keyword>
<dbReference type="CTD" id="31190"/>
<keyword evidence="9" id="KW-0249">Electron transport</keyword>
<dbReference type="InterPro" id="IPR009947">
    <property type="entry name" value="NDUA7"/>
</dbReference>
<accession>A0A4E0S168</accession>
<evidence type="ECO:0000256" key="9">
    <source>
        <dbReference type="ARBA" id="ARBA00022982"/>
    </source>
</evidence>
<evidence type="ECO:0000256" key="4">
    <source>
        <dbReference type="ARBA" id="ARBA00011533"/>
    </source>
</evidence>
<comment type="subcellular location">
    <subcellularLocation>
        <location evidence="2">Mitochondrion inner membrane</location>
        <topology evidence="2">Peripheral membrane protein</topology>
        <orientation evidence="2">Matrix side</orientation>
    </subcellularLocation>
</comment>
<evidence type="ECO:0000313" key="15">
    <source>
        <dbReference type="EMBL" id="THK33120.1"/>
    </source>
</evidence>
<reference evidence="15" key="1">
    <citation type="submission" date="2019-02" db="EMBL/GenBank/DDBJ databases">
        <title>Genome of the parasitoid wasp Diachasma alloeum, an emerging model for ecological speciation and transitions to asexual reproduction.</title>
        <authorList>
            <person name="Robertson H.M."/>
            <person name="Walden K.K."/>
            <person name="Tvedte E.S."/>
            <person name="Hood G.R."/>
            <person name="Feder J.L."/>
            <person name="Forbes A.A."/>
            <person name="Logsdon J.M."/>
            <person name="Mcelroy K.E."/>
        </authorList>
    </citation>
    <scope>NUCLEOTIDE SEQUENCE [LARGE SCALE GENOMIC DNA]</scope>
    <source>
        <strain evidence="15">Michigan</strain>
    </source>
</reference>
<evidence type="ECO:0000256" key="5">
    <source>
        <dbReference type="ARBA" id="ARBA00016383"/>
    </source>
</evidence>
<organism evidence="15 16">
    <name type="scientific">Diachasma alloeum</name>
    <dbReference type="NCBI Taxonomy" id="454923"/>
    <lineage>
        <taxon>Eukaryota</taxon>
        <taxon>Metazoa</taxon>
        <taxon>Ecdysozoa</taxon>
        <taxon>Arthropoda</taxon>
        <taxon>Hexapoda</taxon>
        <taxon>Insecta</taxon>
        <taxon>Pterygota</taxon>
        <taxon>Neoptera</taxon>
        <taxon>Endopterygota</taxon>
        <taxon>Hymenoptera</taxon>
        <taxon>Apocrita</taxon>
        <taxon>Ichneumonoidea</taxon>
        <taxon>Braconidae</taxon>
        <taxon>Opiinae</taxon>
        <taxon>Diachasma</taxon>
    </lineage>
</organism>
<evidence type="ECO:0000256" key="13">
    <source>
        <dbReference type="ARBA" id="ARBA00030360"/>
    </source>
</evidence>
<dbReference type="Proteomes" id="UP000297026">
    <property type="component" value="Unassembled WGS sequence"/>
</dbReference>
<keyword evidence="7" id="KW-0679">Respiratory chain</keyword>
<comment type="similarity">
    <text evidence="3">Belongs to the complex I NDUFA7 subunit family.</text>
</comment>
<evidence type="ECO:0000256" key="14">
    <source>
        <dbReference type="ARBA" id="ARBA00033401"/>
    </source>
</evidence>
<dbReference type="PANTHER" id="PTHR12485:SF1">
    <property type="entry name" value="NADH DEHYDROGENASE [UBIQUINONE] 1 ALPHA SUBCOMPLEX SUBUNIT 7"/>
    <property type="match status" value="1"/>
</dbReference>
<name>A0A4E0S168_9HYME</name>
<dbReference type="GO" id="GO:0005743">
    <property type="term" value="C:mitochondrial inner membrane"/>
    <property type="evidence" value="ECO:0007669"/>
    <property type="project" value="UniProtKB-SubCell"/>
</dbReference>
<evidence type="ECO:0000313" key="16">
    <source>
        <dbReference type="Proteomes" id="UP000297026"/>
    </source>
</evidence>
<evidence type="ECO:0000256" key="11">
    <source>
        <dbReference type="ARBA" id="ARBA00023128"/>
    </source>
</evidence>
<dbReference type="OrthoDB" id="10063829at2759"/>
<dbReference type="GO" id="GO:0006120">
    <property type="term" value="P:mitochondrial electron transport, NADH to ubiquinone"/>
    <property type="evidence" value="ECO:0007669"/>
    <property type="project" value="TreeGrafter"/>
</dbReference>
<dbReference type="GeneID" id="107041633"/>
<sequence length="119" mass="13248">MSGKIPHRDVGPFIQLLREKLMRGRKHVNHIRWADDIAARTQPPPDLPGGPYHKTTKIYYFTRDARRLVEPPEIVALGKKQITAGSAVSTEVKLITPNAAYNPKVVSLPKPVYADEIGA</sequence>
<keyword evidence="8" id="KW-0999">Mitochondrion inner membrane</keyword>
<evidence type="ECO:0000256" key="2">
    <source>
        <dbReference type="ARBA" id="ARBA00004443"/>
    </source>
</evidence>
<proteinExistence type="inferred from homology"/>